<name>A0A7X2SZ11_ENTAG</name>
<organism evidence="2 3">
    <name type="scientific">Enterobacter agglomerans</name>
    <name type="common">Erwinia herbicola</name>
    <name type="synonym">Pantoea agglomerans</name>
    <dbReference type="NCBI Taxonomy" id="549"/>
    <lineage>
        <taxon>Bacteria</taxon>
        <taxon>Pseudomonadati</taxon>
        <taxon>Pseudomonadota</taxon>
        <taxon>Gammaproteobacteria</taxon>
        <taxon>Enterobacterales</taxon>
        <taxon>Erwiniaceae</taxon>
        <taxon>Pantoea</taxon>
        <taxon>Pantoea agglomerans group</taxon>
    </lineage>
</organism>
<feature type="region of interest" description="Disordered" evidence="1">
    <location>
        <begin position="1"/>
        <end position="27"/>
    </location>
</feature>
<protein>
    <submittedName>
        <fullName evidence="2">Type VI secretion system baseplate subunit TssE</fullName>
    </submittedName>
</protein>
<proteinExistence type="predicted"/>
<evidence type="ECO:0000313" key="3">
    <source>
        <dbReference type="Proteomes" id="UP000461948"/>
    </source>
</evidence>
<dbReference type="EMBL" id="WKLC01002560">
    <property type="protein sequence ID" value="MSE19260.1"/>
    <property type="molecule type" value="Genomic_DNA"/>
</dbReference>
<feature type="non-terminal residue" evidence="2">
    <location>
        <position position="45"/>
    </location>
</feature>
<sequence length="45" mass="5016">MSHDSGAQNDGYAQLHGGFRARKKRDALTARDKLQSSLLDRLTDN</sequence>
<gene>
    <name evidence="2" type="ORF">GKC49_30420</name>
</gene>
<dbReference type="AlphaFoldDB" id="A0A7X2SZ11"/>
<dbReference type="Proteomes" id="UP000461948">
    <property type="component" value="Unassembled WGS sequence"/>
</dbReference>
<evidence type="ECO:0000313" key="2">
    <source>
        <dbReference type="EMBL" id="MSE19260.1"/>
    </source>
</evidence>
<reference evidence="2 3" key="1">
    <citation type="submission" date="2019-11" db="EMBL/GenBank/DDBJ databases">
        <title>Draft Genome Sequence of Plant Growth-Promoting Rhizosphere-Associated Bacteria.</title>
        <authorList>
            <person name="Vasilyev I.Y."/>
            <person name="Radchenko V."/>
            <person name="Ilnitskaya E.V."/>
        </authorList>
    </citation>
    <scope>NUCLEOTIDE SEQUENCE [LARGE SCALE GENOMIC DNA]</scope>
    <source>
        <strain evidence="2 3">VRA_MhP_f</strain>
    </source>
</reference>
<comment type="caution">
    <text evidence="2">The sequence shown here is derived from an EMBL/GenBank/DDBJ whole genome shotgun (WGS) entry which is preliminary data.</text>
</comment>
<accession>A0A7X2SZ11</accession>
<evidence type="ECO:0000256" key="1">
    <source>
        <dbReference type="SAM" id="MobiDB-lite"/>
    </source>
</evidence>